<feature type="compositionally biased region" description="Basic and acidic residues" evidence="1">
    <location>
        <begin position="445"/>
        <end position="454"/>
    </location>
</feature>
<comment type="caution">
    <text evidence="3">The sequence shown here is derived from an EMBL/GenBank/DDBJ whole genome shotgun (WGS) entry which is preliminary data.</text>
</comment>
<dbReference type="SMART" id="SM01244">
    <property type="entry name" value="IRS"/>
    <property type="match status" value="1"/>
</dbReference>
<feature type="region of interest" description="Disordered" evidence="1">
    <location>
        <begin position="716"/>
        <end position="757"/>
    </location>
</feature>
<feature type="compositionally biased region" description="Low complexity" evidence="1">
    <location>
        <begin position="642"/>
        <end position="656"/>
    </location>
</feature>
<dbReference type="InterPro" id="IPR050996">
    <property type="entry name" value="Docking_Protein_DOK"/>
</dbReference>
<evidence type="ECO:0000313" key="4">
    <source>
        <dbReference type="Proteomes" id="UP001347796"/>
    </source>
</evidence>
<feature type="compositionally biased region" description="Polar residues" evidence="1">
    <location>
        <begin position="716"/>
        <end position="740"/>
    </location>
</feature>
<feature type="compositionally biased region" description="Basic and acidic residues" evidence="1">
    <location>
        <begin position="509"/>
        <end position="539"/>
    </location>
</feature>
<feature type="region of interest" description="Disordered" evidence="1">
    <location>
        <begin position="491"/>
        <end position="674"/>
    </location>
</feature>
<dbReference type="PANTHER" id="PTHR21258:SF56">
    <property type="entry name" value="IRS-TYPE PTB DOMAIN-CONTAINING PROTEIN"/>
    <property type="match status" value="1"/>
</dbReference>
<reference evidence="3 4" key="1">
    <citation type="submission" date="2024-01" db="EMBL/GenBank/DDBJ databases">
        <title>The genome of the rayed Mediterranean limpet Patella caerulea (Linnaeus, 1758).</title>
        <authorList>
            <person name="Anh-Thu Weber A."/>
            <person name="Halstead-Nussloch G."/>
        </authorList>
    </citation>
    <scope>NUCLEOTIDE SEQUENCE [LARGE SCALE GENOMIC DNA]</scope>
    <source>
        <strain evidence="3">AATW-2023a</strain>
        <tissue evidence="3">Whole specimen</tissue>
    </source>
</reference>
<dbReference type="PROSITE" id="PS50003">
    <property type="entry name" value="PH_DOMAIN"/>
    <property type="match status" value="1"/>
</dbReference>
<dbReference type="SUPFAM" id="SSF50729">
    <property type="entry name" value="PH domain-like"/>
    <property type="match status" value="2"/>
</dbReference>
<dbReference type="Gene3D" id="2.30.29.30">
    <property type="entry name" value="Pleckstrin-homology domain (PH domain)/Phosphotyrosine-binding domain (PTB)"/>
    <property type="match status" value="2"/>
</dbReference>
<evidence type="ECO:0000259" key="2">
    <source>
        <dbReference type="PROSITE" id="PS50003"/>
    </source>
</evidence>
<feature type="compositionally biased region" description="Basic and acidic residues" evidence="1">
    <location>
        <begin position="624"/>
        <end position="641"/>
    </location>
</feature>
<accession>A0AAN8Q2Z8</accession>
<name>A0AAN8Q2Z8_PATCE</name>
<dbReference type="AlphaFoldDB" id="A0AAN8Q2Z8"/>
<evidence type="ECO:0000313" key="3">
    <source>
        <dbReference type="EMBL" id="KAK6196181.1"/>
    </source>
</evidence>
<feature type="region of interest" description="Disordered" evidence="1">
    <location>
        <begin position="279"/>
        <end position="468"/>
    </location>
</feature>
<dbReference type="GO" id="GO:0005737">
    <property type="term" value="C:cytoplasm"/>
    <property type="evidence" value="ECO:0007669"/>
    <property type="project" value="TreeGrafter"/>
</dbReference>
<dbReference type="Proteomes" id="UP001347796">
    <property type="component" value="Unassembled WGS sequence"/>
</dbReference>
<dbReference type="InterPro" id="IPR002404">
    <property type="entry name" value="IRS_PTB"/>
</dbReference>
<evidence type="ECO:0000256" key="1">
    <source>
        <dbReference type="SAM" id="MobiDB-lite"/>
    </source>
</evidence>
<feature type="compositionally biased region" description="Polar residues" evidence="1">
    <location>
        <begin position="428"/>
        <end position="444"/>
    </location>
</feature>
<dbReference type="EMBL" id="JAZGQO010000001">
    <property type="protein sequence ID" value="KAK6196181.1"/>
    <property type="molecule type" value="Genomic_DNA"/>
</dbReference>
<dbReference type="Pfam" id="PF02174">
    <property type="entry name" value="IRS"/>
    <property type="match status" value="1"/>
</dbReference>
<protein>
    <recommendedName>
        <fullName evidence="2">PH domain-containing protein</fullName>
    </recommendedName>
</protein>
<feature type="compositionally biased region" description="Polar residues" evidence="1">
    <location>
        <begin position="568"/>
        <end position="580"/>
    </location>
</feature>
<feature type="compositionally biased region" description="Polar residues" evidence="1">
    <location>
        <begin position="335"/>
        <end position="347"/>
    </location>
</feature>
<feature type="compositionally biased region" description="Basic residues" evidence="1">
    <location>
        <begin position="549"/>
        <end position="560"/>
    </location>
</feature>
<feature type="compositionally biased region" description="Polar residues" evidence="1">
    <location>
        <begin position="457"/>
        <end position="468"/>
    </location>
</feature>
<keyword evidence="4" id="KW-1185">Reference proteome</keyword>
<feature type="compositionally biased region" description="Polar residues" evidence="1">
    <location>
        <begin position="400"/>
        <end position="412"/>
    </location>
</feature>
<dbReference type="GO" id="GO:0007169">
    <property type="term" value="P:cell surface receptor protein tyrosine kinase signaling pathway"/>
    <property type="evidence" value="ECO:0007669"/>
    <property type="project" value="TreeGrafter"/>
</dbReference>
<feature type="domain" description="PH" evidence="2">
    <location>
        <begin position="6"/>
        <end position="118"/>
    </location>
</feature>
<dbReference type="InterPro" id="IPR001849">
    <property type="entry name" value="PH_domain"/>
</dbReference>
<dbReference type="CDD" id="cd00821">
    <property type="entry name" value="PH"/>
    <property type="match status" value="1"/>
</dbReference>
<dbReference type="InterPro" id="IPR011993">
    <property type="entry name" value="PH-like_dom_sf"/>
</dbReference>
<proteinExistence type="predicted"/>
<organism evidence="3 4">
    <name type="scientific">Patella caerulea</name>
    <name type="common">Rayed Mediterranean limpet</name>
    <dbReference type="NCBI Taxonomy" id="87958"/>
    <lineage>
        <taxon>Eukaryota</taxon>
        <taxon>Metazoa</taxon>
        <taxon>Spiralia</taxon>
        <taxon>Lophotrochozoa</taxon>
        <taxon>Mollusca</taxon>
        <taxon>Gastropoda</taxon>
        <taxon>Patellogastropoda</taxon>
        <taxon>Patelloidea</taxon>
        <taxon>Patellidae</taxon>
        <taxon>Patella</taxon>
    </lineage>
</organism>
<feature type="compositionally biased region" description="Polar residues" evidence="1">
    <location>
        <begin position="590"/>
        <end position="612"/>
    </location>
</feature>
<dbReference type="PANTHER" id="PTHR21258">
    <property type="entry name" value="DOCKING PROTEIN RELATED"/>
    <property type="match status" value="1"/>
</dbReference>
<gene>
    <name evidence="3" type="ORF">SNE40_001455</name>
</gene>
<sequence length="772" mass="87263">MEAEEDVVFEEYFYKYSKRQKLFLGKRDKWKQKYFILRKCGEKPVLEYFNKKPKNKSISPKGQLILWPIFRVEKGINIKNRQISFEITTPDEQLCLSGNSKKIADVFVFLLQIQSTLKKHIQDDVFYIQPEESDATTSIGCKGANCILHVSPCGLTLALQESRSVLAQWPLKSIRCFESSGFGQLTLEAGRVAPMGEGIYNFQCRNGEDIKIYDILDKYIVDTLDRAKPHRKGTTEEIYDYLEEFEKLHSLTVVSARLMHSPDILNILQESWDYYPPKAEKNDNVDSSDPTVVRRQTKVNSRDHTASIGLRQSQYNPKNVPTPTVPNPPPAMVTINNTFAQNNSQILTARPPAPPPRPGSQRSHVSNGTTTRPPRIRGRRSSSSSSVNSQDVPGDHSKSTSEYLTLTGSASDLPSPPPEAYAPYLDPVSTSSYYEGTQTTGRVKSSQEKRRRAESIGSESQKATSCEDLSSHMKTVLYKSQESVHSLEDLVSHPDENMNNAKPPVPFPKLKEFRASDDKPDYERRRSLDYHQNLRRDSNALRSPSPNARHIRKLLAQKRQHPQEPLRKSNSNPNFLNLGSKQDLHVTPNGIVSQPNVSPTLSHKNKQASRSLVSILPGNLRKALSREKIRSETPDRGDNSRSRSNTPSRSRANSLERSFRRRRSNSIRGPDIRNINFTEKTRSFRKVKSDVQNGHVISNRNGGTAGELESNVQATNKTNDQATNKSNSKSVSADITNNNVHRPGRRIKHNESFGPADRIINLPSHEREETRC</sequence>